<gene>
    <name evidence="1" type="ORF">NT26_0333</name>
</gene>
<keyword evidence="2" id="KW-1185">Reference proteome</keyword>
<dbReference type="AlphaFoldDB" id="L0NCK8"/>
<evidence type="ECO:0000313" key="1">
    <source>
        <dbReference type="EMBL" id="CCF18057.1"/>
    </source>
</evidence>
<sequence>MAYQDRLQDFPSVSSADYGSVVEVDFDSFEPGFAMELYCSMPVATGKHARHRWTLLVDEPRRLYNAMSFLTWQTGLYFNVHVTLTASSLGFADCKEFLTLMPHWHKELNRCLFDGSRKAARPDRQGGRAHRVSRCDLVRVDHPHYWMGVVEYARDHGVHMHVLCVVPKYAVKAFEEKTWSWWRLKSPGIAQANGIAFRTRHPSSAERRYDRQVELFRYIIKTTGENVVMRGQKDPIYTAREIFKPYPNDCTPVRIEAGQLCGITHRLNEAEQKRAGFVSRYDDGRFEEIYSGWEVGECERREARKRRDMLLETLQI</sequence>
<dbReference type="RefSeq" id="WP_052637058.1">
    <property type="nucleotide sequence ID" value="NZ_FO082820.1"/>
</dbReference>
<organism evidence="1 2">
    <name type="scientific">Pseudorhizobium banfieldiae</name>
    <dbReference type="NCBI Taxonomy" id="1125847"/>
    <lineage>
        <taxon>Bacteria</taxon>
        <taxon>Pseudomonadati</taxon>
        <taxon>Pseudomonadota</taxon>
        <taxon>Alphaproteobacteria</taxon>
        <taxon>Hyphomicrobiales</taxon>
        <taxon>Rhizobiaceae</taxon>
        <taxon>Rhizobium/Agrobacterium group</taxon>
        <taxon>Pseudorhizobium</taxon>
    </lineage>
</organism>
<reference evidence="1 2" key="1">
    <citation type="journal article" date="2013" name="Genome Biol. Evol.">
        <title>Life in an arsenic-containing gold mine: genome and physiology of the autotrophic arsenite-oxidizing bacterium rhizobium sp. NT-26.</title>
        <authorList>
            <person name="Andres J."/>
            <person name="Arsene-Ploetze F."/>
            <person name="Barbe V."/>
            <person name="Brochier-Armanet C."/>
            <person name="Cleiss-Arnold J."/>
            <person name="Coppee J.Y."/>
            <person name="Dillies M.A."/>
            <person name="Geist"/>
            <person name="L"/>
            <person name="Joublin A."/>
            <person name="Koechler S."/>
            <person name="Lassalle F."/>
            <person name="Marchal M."/>
            <person name="Medigue C."/>
            <person name="Muller D."/>
            <person name="Nesme X."/>
            <person name="Plewniak F."/>
            <person name="Proux C."/>
            <person name="Ramirez-Bahena M.H."/>
            <person name="Schenowitz C."/>
            <person name="Sismeiro O."/>
            <person name="Vallenet D."/>
            <person name="Santini J.M."/>
            <person name="Bertin P.N."/>
        </authorList>
    </citation>
    <scope>NUCLEOTIDE SEQUENCE [LARGE SCALE GENOMIC DNA]</scope>
    <source>
        <strain evidence="1 2">NT-26</strain>
    </source>
</reference>
<dbReference type="OrthoDB" id="8452692at2"/>
<name>L0NCK8_9HYPH</name>
<dbReference type="Proteomes" id="UP000010792">
    <property type="component" value="Chromosome"/>
</dbReference>
<proteinExistence type="predicted"/>
<protein>
    <submittedName>
        <fullName evidence="1">Uncharacterized protein</fullName>
    </submittedName>
</protein>
<accession>L0NCK8</accession>
<evidence type="ECO:0000313" key="2">
    <source>
        <dbReference type="Proteomes" id="UP000010792"/>
    </source>
</evidence>
<dbReference type="KEGG" id="rht:NT26_0333"/>
<dbReference type="EMBL" id="FO082820">
    <property type="protein sequence ID" value="CCF18057.1"/>
    <property type="molecule type" value="Genomic_DNA"/>
</dbReference>